<dbReference type="Proteomes" id="UP000297452">
    <property type="component" value="Unassembled WGS sequence"/>
</dbReference>
<reference evidence="1 2" key="1">
    <citation type="submission" date="2017-12" db="EMBL/GenBank/DDBJ databases">
        <title>Comparative genomics of Botrytis spp.</title>
        <authorList>
            <person name="Valero-Jimenez C.A."/>
            <person name="Tapia P."/>
            <person name="Veloso J."/>
            <person name="Silva-Moreno E."/>
            <person name="Staats M."/>
            <person name="Valdes J.H."/>
            <person name="Van Kan J.A.L."/>
        </authorList>
    </citation>
    <scope>NUCLEOTIDE SEQUENCE [LARGE SCALE GENOMIC DNA]</scope>
    <source>
        <strain evidence="1 2">MUCL2120</strain>
    </source>
</reference>
<name>A0A4Z1J280_9HELO</name>
<dbReference type="EMBL" id="PQXJ01000045">
    <property type="protein sequence ID" value="TGO67274.1"/>
    <property type="molecule type" value="Genomic_DNA"/>
</dbReference>
<protein>
    <submittedName>
        <fullName evidence="1">Uncharacterized protein</fullName>
    </submittedName>
</protein>
<accession>A0A4Z1J280</accession>
<dbReference type="AlphaFoldDB" id="A0A4Z1J280"/>
<evidence type="ECO:0000313" key="2">
    <source>
        <dbReference type="Proteomes" id="UP000297452"/>
    </source>
</evidence>
<organism evidence="1 2">
    <name type="scientific">Botryotinia narcissicola</name>
    <dbReference type="NCBI Taxonomy" id="278944"/>
    <lineage>
        <taxon>Eukaryota</taxon>
        <taxon>Fungi</taxon>
        <taxon>Dikarya</taxon>
        <taxon>Ascomycota</taxon>
        <taxon>Pezizomycotina</taxon>
        <taxon>Leotiomycetes</taxon>
        <taxon>Helotiales</taxon>
        <taxon>Sclerotiniaceae</taxon>
        <taxon>Botryotinia</taxon>
    </lineage>
</organism>
<sequence length="107" mass="12328">MKCPEETGLTQIRELKPDFNSAVFLGRIKLIGLTWMINFNERAWSLKREAGTKHRNLGVYEVFKASIEEHYAYPYRGHAVLEFLSPVVELWGCTRIAAVLLEIFEGL</sequence>
<evidence type="ECO:0000313" key="1">
    <source>
        <dbReference type="EMBL" id="TGO67274.1"/>
    </source>
</evidence>
<gene>
    <name evidence="1" type="ORF">BOTNAR_0045g00180</name>
</gene>
<keyword evidence="2" id="KW-1185">Reference proteome</keyword>
<comment type="caution">
    <text evidence="1">The sequence shown here is derived from an EMBL/GenBank/DDBJ whole genome shotgun (WGS) entry which is preliminary data.</text>
</comment>
<proteinExistence type="predicted"/>